<comment type="caution">
    <text evidence="1">The sequence shown here is derived from an EMBL/GenBank/DDBJ whole genome shotgun (WGS) entry which is preliminary data.</text>
</comment>
<reference evidence="1" key="1">
    <citation type="journal article" date="2023" name="IScience">
        <title>Live-bearing cockroach genome reveals convergent evolutionary mechanisms linked to viviparity in insects and beyond.</title>
        <authorList>
            <person name="Fouks B."/>
            <person name="Harrison M.C."/>
            <person name="Mikhailova A.A."/>
            <person name="Marchal E."/>
            <person name="English S."/>
            <person name="Carruthers M."/>
            <person name="Jennings E.C."/>
            <person name="Chiamaka E.L."/>
            <person name="Frigard R.A."/>
            <person name="Pippel M."/>
            <person name="Attardo G.M."/>
            <person name="Benoit J.B."/>
            <person name="Bornberg-Bauer E."/>
            <person name="Tobe S.S."/>
        </authorList>
    </citation>
    <scope>NUCLEOTIDE SEQUENCE</scope>
    <source>
        <strain evidence="1">Stay&amp;Tobe</strain>
    </source>
</reference>
<sequence length="110" mass="12540">MADTKDYLSMYRHFFEEFARTVNPDDQLPVKVGGYYLYDVELVGEIVDWTLQYLSQKHCPSSLLAPLTRIVIEEIRNACKKQPVACGYRPTDTITSVGETDPECLDKGTM</sequence>
<evidence type="ECO:0000313" key="2">
    <source>
        <dbReference type="Proteomes" id="UP001233999"/>
    </source>
</evidence>
<name>A0AAD8EA77_DIPPU</name>
<dbReference type="Proteomes" id="UP001233999">
    <property type="component" value="Unassembled WGS sequence"/>
</dbReference>
<accession>A0AAD8EA77</accession>
<dbReference type="AlphaFoldDB" id="A0AAD8EA77"/>
<keyword evidence="2" id="KW-1185">Reference proteome</keyword>
<gene>
    <name evidence="1" type="ORF">L9F63_003242</name>
</gene>
<feature type="non-terminal residue" evidence="1">
    <location>
        <position position="1"/>
    </location>
</feature>
<dbReference type="EMBL" id="JASPKZ010007802">
    <property type="protein sequence ID" value="KAJ9582389.1"/>
    <property type="molecule type" value="Genomic_DNA"/>
</dbReference>
<evidence type="ECO:0000313" key="1">
    <source>
        <dbReference type="EMBL" id="KAJ9582389.1"/>
    </source>
</evidence>
<proteinExistence type="predicted"/>
<reference evidence="1" key="2">
    <citation type="submission" date="2023-05" db="EMBL/GenBank/DDBJ databases">
        <authorList>
            <person name="Fouks B."/>
        </authorList>
    </citation>
    <scope>NUCLEOTIDE SEQUENCE</scope>
    <source>
        <strain evidence="1">Stay&amp;Tobe</strain>
        <tissue evidence="1">Testes</tissue>
    </source>
</reference>
<protein>
    <submittedName>
        <fullName evidence="1">Uncharacterized protein</fullName>
    </submittedName>
</protein>
<organism evidence="1 2">
    <name type="scientific">Diploptera punctata</name>
    <name type="common">Pacific beetle cockroach</name>
    <dbReference type="NCBI Taxonomy" id="6984"/>
    <lineage>
        <taxon>Eukaryota</taxon>
        <taxon>Metazoa</taxon>
        <taxon>Ecdysozoa</taxon>
        <taxon>Arthropoda</taxon>
        <taxon>Hexapoda</taxon>
        <taxon>Insecta</taxon>
        <taxon>Pterygota</taxon>
        <taxon>Neoptera</taxon>
        <taxon>Polyneoptera</taxon>
        <taxon>Dictyoptera</taxon>
        <taxon>Blattodea</taxon>
        <taxon>Blaberoidea</taxon>
        <taxon>Blaberidae</taxon>
        <taxon>Diplopterinae</taxon>
        <taxon>Diploptera</taxon>
    </lineage>
</organism>